<dbReference type="AlphaFoldDB" id="A0A0F9EKY6"/>
<feature type="non-terminal residue" evidence="1">
    <location>
        <position position="303"/>
    </location>
</feature>
<accession>A0A0F9EKY6</accession>
<sequence>MKLRKNMKLGLSFIFLLLTLTSCLSLINLTKKNNTLEENTLSLSPTTGDDFYEFNNDRFSAYDLSPYEQVWLGLINGRGVQYDDDWYNITVSPGEERLVVFLSFFHGDGDIDIDVYDSNGFFVASSTSITDNEYIDIVVSLAGIYSLRVYFGNAGNEYDLMWDDMSPSLFDDSYEENDGPGNATNLTPSKNMWLSSVNGLGIQGDEDWYTINILPGEERLKVVCLFSNSLGNINLDILDSAFNPIYNSWTLEDGEFVNTILPSPGIYYIRVYYGDGGNVYDLIWDSLPLIGGEDDPYEQNNLV</sequence>
<evidence type="ECO:0000313" key="1">
    <source>
        <dbReference type="EMBL" id="KKL66936.1"/>
    </source>
</evidence>
<gene>
    <name evidence="1" type="ORF">LCGC14_2140020</name>
</gene>
<dbReference type="PROSITE" id="PS51257">
    <property type="entry name" value="PROKAR_LIPOPROTEIN"/>
    <property type="match status" value="1"/>
</dbReference>
<reference evidence="1" key="1">
    <citation type="journal article" date="2015" name="Nature">
        <title>Complex archaea that bridge the gap between prokaryotes and eukaryotes.</title>
        <authorList>
            <person name="Spang A."/>
            <person name="Saw J.H."/>
            <person name="Jorgensen S.L."/>
            <person name="Zaremba-Niedzwiedzka K."/>
            <person name="Martijn J."/>
            <person name="Lind A.E."/>
            <person name="van Eijk R."/>
            <person name="Schleper C."/>
            <person name="Guy L."/>
            <person name="Ettema T.J."/>
        </authorList>
    </citation>
    <scope>NUCLEOTIDE SEQUENCE</scope>
</reference>
<dbReference type="Gene3D" id="2.60.120.380">
    <property type="match status" value="2"/>
</dbReference>
<name>A0A0F9EKY6_9ZZZZ</name>
<organism evidence="1">
    <name type="scientific">marine sediment metagenome</name>
    <dbReference type="NCBI Taxonomy" id="412755"/>
    <lineage>
        <taxon>unclassified sequences</taxon>
        <taxon>metagenomes</taxon>
        <taxon>ecological metagenomes</taxon>
    </lineage>
</organism>
<dbReference type="EMBL" id="LAZR01027043">
    <property type="protein sequence ID" value="KKL66936.1"/>
    <property type="molecule type" value="Genomic_DNA"/>
</dbReference>
<evidence type="ECO:0008006" key="2">
    <source>
        <dbReference type="Google" id="ProtNLM"/>
    </source>
</evidence>
<proteinExistence type="predicted"/>
<protein>
    <recommendedName>
        <fullName evidence="2">Peptidase C-terminal archaeal/bacterial domain-containing protein</fullName>
    </recommendedName>
</protein>
<comment type="caution">
    <text evidence="1">The sequence shown here is derived from an EMBL/GenBank/DDBJ whole genome shotgun (WGS) entry which is preliminary data.</text>
</comment>